<evidence type="ECO:0000256" key="1">
    <source>
        <dbReference type="ARBA" id="ARBA00004496"/>
    </source>
</evidence>
<dbReference type="FunFam" id="2.60.40.10:FF:000127">
    <property type="entry name" value="titin isoform X1"/>
    <property type="match status" value="1"/>
</dbReference>
<evidence type="ECO:0000256" key="3">
    <source>
        <dbReference type="ARBA" id="ARBA00022737"/>
    </source>
</evidence>
<dbReference type="FunFam" id="2.60.40.10:FF:000031">
    <property type="entry name" value="Myosin-binding protein C, slow type"/>
    <property type="match status" value="1"/>
</dbReference>
<accession>A0A3B5MIV9</accession>
<reference evidence="7" key="1">
    <citation type="submission" date="2025-08" db="UniProtKB">
        <authorList>
            <consortium name="Ensembl"/>
        </authorList>
    </citation>
    <scope>IDENTIFICATION</scope>
</reference>
<comment type="subcellular location">
    <subcellularLocation>
        <location evidence="1">Cytoplasm</location>
    </subcellularLocation>
</comment>
<evidence type="ECO:0000259" key="5">
    <source>
        <dbReference type="PROSITE" id="PS50835"/>
    </source>
</evidence>
<evidence type="ECO:0000313" key="7">
    <source>
        <dbReference type="Ensembl" id="ENSXCOP00000019494.1"/>
    </source>
</evidence>
<dbReference type="GeneTree" id="ENSGT01150000286978"/>
<dbReference type="InterPro" id="IPR003598">
    <property type="entry name" value="Ig_sub2"/>
</dbReference>
<evidence type="ECO:0000256" key="4">
    <source>
        <dbReference type="ARBA" id="ARBA00023319"/>
    </source>
</evidence>
<dbReference type="PRINTS" id="PR00014">
    <property type="entry name" value="FNTYPEIII"/>
</dbReference>
<evidence type="ECO:0000256" key="2">
    <source>
        <dbReference type="ARBA" id="ARBA00022490"/>
    </source>
</evidence>
<reference evidence="7" key="2">
    <citation type="submission" date="2025-09" db="UniProtKB">
        <authorList>
            <consortium name="Ensembl"/>
        </authorList>
    </citation>
    <scope>IDENTIFICATION</scope>
</reference>
<keyword evidence="3" id="KW-0677">Repeat</keyword>
<keyword evidence="2" id="KW-0963">Cytoplasm</keyword>
<dbReference type="Gene3D" id="2.60.40.10">
    <property type="entry name" value="Immunoglobulins"/>
    <property type="match status" value="3"/>
</dbReference>
<dbReference type="STRING" id="32473.ENSXCOP00000019494"/>
<sequence>QCLCLGPGPGTMVALVSQDTMLKEGRFPQRSGSVTTRPTSLPPCSMSPDLYPRQTVQAVRGDHVTIKIPITGKPEPAVTWQKGPEVLSSSAYHQVITTRSFTSLVFLKGVQRKDTGYYAITAKNRFGSDKQTIEVNVADIPDAPKGLVVSDIARDSITLTWEPPASDGGSEIINYIVEKCPTTADRWIRAGHTTDCSITIINIFGKTKYQFRVIAENQFGLSLPSPPTEPITTKEDKSVIRNYDEEPMFKRLLANVECTEGDSVRFELRVSGVPTPSLKWEKDGLPLQFGPKVVVIEQDIDYHVLHIRETLLEDDGVYKVTATNSAGSASCQATLKPSPNSYN</sequence>
<dbReference type="SMART" id="SM00408">
    <property type="entry name" value="IGc2"/>
    <property type="match status" value="2"/>
</dbReference>
<dbReference type="SUPFAM" id="SSF48726">
    <property type="entry name" value="Immunoglobulin"/>
    <property type="match status" value="2"/>
</dbReference>
<evidence type="ECO:0008006" key="9">
    <source>
        <dbReference type="Google" id="ProtNLM"/>
    </source>
</evidence>
<dbReference type="SUPFAM" id="SSF49265">
    <property type="entry name" value="Fibronectin type III"/>
    <property type="match status" value="1"/>
</dbReference>
<dbReference type="GO" id="GO:0005737">
    <property type="term" value="C:cytoplasm"/>
    <property type="evidence" value="ECO:0007669"/>
    <property type="project" value="UniProtKB-SubCell"/>
</dbReference>
<keyword evidence="8" id="KW-1185">Reference proteome</keyword>
<name>A0A3B5MIV9_9TELE</name>
<dbReference type="InterPro" id="IPR003599">
    <property type="entry name" value="Ig_sub"/>
</dbReference>
<organism evidence="7 8">
    <name type="scientific">Xiphophorus couchianus</name>
    <name type="common">Monterrey platyfish</name>
    <dbReference type="NCBI Taxonomy" id="32473"/>
    <lineage>
        <taxon>Eukaryota</taxon>
        <taxon>Metazoa</taxon>
        <taxon>Chordata</taxon>
        <taxon>Craniata</taxon>
        <taxon>Vertebrata</taxon>
        <taxon>Euteleostomi</taxon>
        <taxon>Actinopterygii</taxon>
        <taxon>Neopterygii</taxon>
        <taxon>Teleostei</taxon>
        <taxon>Neoteleostei</taxon>
        <taxon>Acanthomorphata</taxon>
        <taxon>Ovalentaria</taxon>
        <taxon>Atherinomorphae</taxon>
        <taxon>Cyprinodontiformes</taxon>
        <taxon>Poeciliidae</taxon>
        <taxon>Poeciliinae</taxon>
        <taxon>Xiphophorus</taxon>
    </lineage>
</organism>
<dbReference type="PROSITE" id="PS50853">
    <property type="entry name" value="FN3"/>
    <property type="match status" value="1"/>
</dbReference>
<dbReference type="AlphaFoldDB" id="A0A3B5MIV9"/>
<feature type="domain" description="Ig-like" evidence="5">
    <location>
        <begin position="42"/>
        <end position="138"/>
    </location>
</feature>
<dbReference type="InterPro" id="IPR036116">
    <property type="entry name" value="FN3_sf"/>
</dbReference>
<dbReference type="InterPro" id="IPR013783">
    <property type="entry name" value="Ig-like_fold"/>
</dbReference>
<dbReference type="Ensembl" id="ENSXCOT00000019734.1">
    <property type="protein sequence ID" value="ENSXCOP00000019494.1"/>
    <property type="gene ID" value="ENSXCOG00000014646.1"/>
</dbReference>
<keyword evidence="4" id="KW-0393">Immunoglobulin domain</keyword>
<dbReference type="PANTHER" id="PTHR14340:SF15">
    <property type="entry name" value="IG-LIKE DOMAIN-CONTAINING PROTEIN"/>
    <property type="match status" value="1"/>
</dbReference>
<dbReference type="InterPro" id="IPR007110">
    <property type="entry name" value="Ig-like_dom"/>
</dbReference>
<dbReference type="InterPro" id="IPR036179">
    <property type="entry name" value="Ig-like_dom_sf"/>
</dbReference>
<evidence type="ECO:0000313" key="8">
    <source>
        <dbReference type="Proteomes" id="UP000261380"/>
    </source>
</evidence>
<dbReference type="CDD" id="cd00063">
    <property type="entry name" value="FN3"/>
    <property type="match status" value="1"/>
</dbReference>
<proteinExistence type="predicted"/>
<evidence type="ECO:0000259" key="6">
    <source>
        <dbReference type="PROSITE" id="PS50853"/>
    </source>
</evidence>
<dbReference type="SMART" id="SM00409">
    <property type="entry name" value="IG"/>
    <property type="match status" value="2"/>
</dbReference>
<feature type="domain" description="Fibronectin type-III" evidence="6">
    <location>
        <begin position="143"/>
        <end position="236"/>
    </location>
</feature>
<dbReference type="PROSITE" id="PS50835">
    <property type="entry name" value="IG_LIKE"/>
    <property type="match status" value="2"/>
</dbReference>
<dbReference type="PANTHER" id="PTHR14340">
    <property type="entry name" value="MICROFIBRIL-ASSOCIATED GLYCOPROTEIN 3"/>
    <property type="match status" value="1"/>
</dbReference>
<dbReference type="FunFam" id="2.60.40.10:FF:000425">
    <property type="entry name" value="Myosin light chain kinase"/>
    <property type="match status" value="1"/>
</dbReference>
<dbReference type="Pfam" id="PF00041">
    <property type="entry name" value="fn3"/>
    <property type="match status" value="1"/>
</dbReference>
<protein>
    <recommendedName>
        <fullName evidence="9">Titin</fullName>
    </recommendedName>
</protein>
<dbReference type="Pfam" id="PF07679">
    <property type="entry name" value="I-set"/>
    <property type="match status" value="2"/>
</dbReference>
<dbReference type="InterPro" id="IPR003961">
    <property type="entry name" value="FN3_dom"/>
</dbReference>
<feature type="domain" description="Ig-like" evidence="5">
    <location>
        <begin position="247"/>
        <end position="336"/>
    </location>
</feature>
<dbReference type="InterPro" id="IPR013098">
    <property type="entry name" value="Ig_I-set"/>
</dbReference>
<dbReference type="Proteomes" id="UP000261380">
    <property type="component" value="Unplaced"/>
</dbReference>
<dbReference type="SMART" id="SM00060">
    <property type="entry name" value="FN3"/>
    <property type="match status" value="1"/>
</dbReference>